<dbReference type="InterPro" id="IPR029057">
    <property type="entry name" value="PRTase-like"/>
</dbReference>
<dbReference type="SUPFAM" id="SSF53271">
    <property type="entry name" value="PRTase-like"/>
    <property type="match status" value="1"/>
</dbReference>
<name>A0ABP8P947_9NOCA</name>
<dbReference type="Gene3D" id="3.40.50.2020">
    <property type="match status" value="1"/>
</dbReference>
<evidence type="ECO:0000313" key="3">
    <source>
        <dbReference type="Proteomes" id="UP001501183"/>
    </source>
</evidence>
<dbReference type="CDD" id="cd06223">
    <property type="entry name" value="PRTases_typeI"/>
    <property type="match status" value="1"/>
</dbReference>
<dbReference type="PANTHER" id="PTHR47505:SF1">
    <property type="entry name" value="DNA UTILIZATION PROTEIN YHGH"/>
    <property type="match status" value="1"/>
</dbReference>
<dbReference type="EMBL" id="BAABFB010000050">
    <property type="protein sequence ID" value="GAA4482385.1"/>
    <property type="molecule type" value="Genomic_DNA"/>
</dbReference>
<comment type="similarity">
    <text evidence="1">Belongs to the ComF/GntX family.</text>
</comment>
<dbReference type="PANTHER" id="PTHR47505">
    <property type="entry name" value="DNA UTILIZATION PROTEIN YHGH"/>
    <property type="match status" value="1"/>
</dbReference>
<proteinExistence type="inferred from homology"/>
<dbReference type="InterPro" id="IPR051910">
    <property type="entry name" value="ComF/GntX_DNA_util-trans"/>
</dbReference>
<organism evidence="2 3">
    <name type="scientific">Rhodococcus olei</name>
    <dbReference type="NCBI Taxonomy" id="2161675"/>
    <lineage>
        <taxon>Bacteria</taxon>
        <taxon>Bacillati</taxon>
        <taxon>Actinomycetota</taxon>
        <taxon>Actinomycetes</taxon>
        <taxon>Mycobacteriales</taxon>
        <taxon>Nocardiaceae</taxon>
        <taxon>Rhodococcus</taxon>
    </lineage>
</organism>
<gene>
    <name evidence="2" type="ORF">GCM10023094_32220</name>
</gene>
<sequence length="232" mass="24413">MRVSGVTCEVCGTPVEQPYVRCYRCNSAAGSLSGGRLADVVVPLTYAVGGQQSGYLLRHYKDDVSPATRLRLQQTISRIIVLGIVCHERCIAESVGRPVNVRMTIPSLSGRAGVHPLEQLARTMQAVGELPALVKSDEATPQRVVSASQFALAPGSDVAGKHVLLIDDVWTTGSRAQSAALCVKAAGASAVSVLVVARWLDPNFGPTGPFIRSRLTSDYDPATCPVTGGACP</sequence>
<evidence type="ECO:0000313" key="2">
    <source>
        <dbReference type="EMBL" id="GAA4482385.1"/>
    </source>
</evidence>
<accession>A0ABP8P947</accession>
<protein>
    <recommendedName>
        <fullName evidence="4">Amidophosphoribosyltransferase</fullName>
    </recommendedName>
</protein>
<evidence type="ECO:0008006" key="4">
    <source>
        <dbReference type="Google" id="ProtNLM"/>
    </source>
</evidence>
<reference evidence="3" key="1">
    <citation type="journal article" date="2019" name="Int. J. Syst. Evol. Microbiol.">
        <title>The Global Catalogue of Microorganisms (GCM) 10K type strain sequencing project: providing services to taxonomists for standard genome sequencing and annotation.</title>
        <authorList>
            <consortium name="The Broad Institute Genomics Platform"/>
            <consortium name="The Broad Institute Genome Sequencing Center for Infectious Disease"/>
            <person name="Wu L."/>
            <person name="Ma J."/>
        </authorList>
    </citation>
    <scope>NUCLEOTIDE SEQUENCE [LARGE SCALE GENOMIC DNA]</scope>
    <source>
        <strain evidence="3">JCM 32206</strain>
    </source>
</reference>
<evidence type="ECO:0000256" key="1">
    <source>
        <dbReference type="ARBA" id="ARBA00008007"/>
    </source>
</evidence>
<dbReference type="InterPro" id="IPR000836">
    <property type="entry name" value="PRTase_dom"/>
</dbReference>
<keyword evidence="3" id="KW-1185">Reference proteome</keyword>
<comment type="caution">
    <text evidence="2">The sequence shown here is derived from an EMBL/GenBank/DDBJ whole genome shotgun (WGS) entry which is preliminary data.</text>
</comment>
<dbReference type="Proteomes" id="UP001501183">
    <property type="component" value="Unassembled WGS sequence"/>
</dbReference>